<gene>
    <name evidence="1" type="ORF">PVAP13_6NG090706</name>
</gene>
<dbReference type="PANTHER" id="PTHR38926:SF74">
    <property type="entry name" value="OS08G0193600 PROTEIN"/>
    <property type="match status" value="1"/>
</dbReference>
<sequence>MRGAERACAAWRRVAVDDPALWRRIDMGTGVLPFSSGGRAAVHAAMDRAAGECEAFSGPCDNHLLFYLNKVLKLVLNRLPFLKDLEISPSFVSTPSENLLQSVCQDCPCLKKLRLNCSESFDFHNGNGVALEIIHRKITPMHDLRSIELFHCDLTTQGLRAILDSCPLLETPHISGFLVGGKMGEKLRQRCAGVKYLTLPDKSVKLHRSHRHDHVRRQICTTFLQRVMLSLWLIF</sequence>
<dbReference type="PANTHER" id="PTHR38926">
    <property type="entry name" value="F-BOX DOMAIN CONTAINING PROTEIN, EXPRESSED"/>
    <property type="match status" value="1"/>
</dbReference>
<comment type="caution">
    <text evidence="1">The sequence shown here is derived from an EMBL/GenBank/DDBJ whole genome shotgun (WGS) entry which is preliminary data.</text>
</comment>
<accession>A0A8T0QVU1</accession>
<dbReference type="SUPFAM" id="SSF52047">
    <property type="entry name" value="RNI-like"/>
    <property type="match status" value="1"/>
</dbReference>
<reference evidence="1" key="1">
    <citation type="submission" date="2020-05" db="EMBL/GenBank/DDBJ databases">
        <title>WGS assembly of Panicum virgatum.</title>
        <authorList>
            <person name="Lovell J.T."/>
            <person name="Jenkins J."/>
            <person name="Shu S."/>
            <person name="Juenger T.E."/>
            <person name="Schmutz J."/>
        </authorList>
    </citation>
    <scope>NUCLEOTIDE SEQUENCE</scope>
    <source>
        <strain evidence="1">AP13</strain>
    </source>
</reference>
<evidence type="ECO:0008006" key="3">
    <source>
        <dbReference type="Google" id="ProtNLM"/>
    </source>
</evidence>
<protein>
    <recommendedName>
        <fullName evidence="3">F-box domain-containing protein</fullName>
    </recommendedName>
</protein>
<dbReference type="Gene3D" id="3.80.10.10">
    <property type="entry name" value="Ribonuclease Inhibitor"/>
    <property type="match status" value="1"/>
</dbReference>
<dbReference type="Proteomes" id="UP000823388">
    <property type="component" value="Chromosome 6N"/>
</dbReference>
<dbReference type="EMBL" id="CM029048">
    <property type="protein sequence ID" value="KAG2577311.1"/>
    <property type="molecule type" value="Genomic_DNA"/>
</dbReference>
<dbReference type="InterPro" id="IPR032675">
    <property type="entry name" value="LRR_dom_sf"/>
</dbReference>
<organism evidence="1 2">
    <name type="scientific">Panicum virgatum</name>
    <name type="common">Blackwell switchgrass</name>
    <dbReference type="NCBI Taxonomy" id="38727"/>
    <lineage>
        <taxon>Eukaryota</taxon>
        <taxon>Viridiplantae</taxon>
        <taxon>Streptophyta</taxon>
        <taxon>Embryophyta</taxon>
        <taxon>Tracheophyta</taxon>
        <taxon>Spermatophyta</taxon>
        <taxon>Magnoliopsida</taxon>
        <taxon>Liliopsida</taxon>
        <taxon>Poales</taxon>
        <taxon>Poaceae</taxon>
        <taxon>PACMAD clade</taxon>
        <taxon>Panicoideae</taxon>
        <taxon>Panicodae</taxon>
        <taxon>Paniceae</taxon>
        <taxon>Panicinae</taxon>
        <taxon>Panicum</taxon>
        <taxon>Panicum sect. Hiantes</taxon>
    </lineage>
</organism>
<evidence type="ECO:0000313" key="2">
    <source>
        <dbReference type="Proteomes" id="UP000823388"/>
    </source>
</evidence>
<proteinExistence type="predicted"/>
<name>A0A8T0QVU1_PANVG</name>
<evidence type="ECO:0000313" key="1">
    <source>
        <dbReference type="EMBL" id="KAG2577311.1"/>
    </source>
</evidence>
<keyword evidence="2" id="KW-1185">Reference proteome</keyword>
<dbReference type="AlphaFoldDB" id="A0A8T0QVU1"/>